<sequence length="597" mass="68353">MKSCLERGHRLSISRSTEDLVTARFTNGNILPIFLNEESKANDVRQYPTGAEQISMSPSVTDDVTLTDHPSVLKEGHLYLSTNAGNRLSRVWVALKSQRIEVYYNVTDPLPMDVVPLSGCQLEPSKPEEDEANDNCLPISLVKKGQSSVCLYSERADHKDWKEALQSSIHSCSLSMEGLNLEYGDLERTTELRRCTNHGPQTDDKTMDQKFELLRELLKQKKDLTERKHRYFPKMQSLDQTSNYAHHEALQRVTHLRQRKISTQLKMGTLQKQLQSSKKSRPHSIHQIPQTQHHFQEQLVELNRTLQEIDSHLNKSAHEVDASLRELDITTTNRNFQVKSHPLLESNSNKSSCRRGPAEASQEKLPKIYVSKSVDDCRGMSLKAKAAKLIPSPKLRRKLGVDDLKIAESSPSLPQANKRSLRDNFRDSINDLKEKDIGNSSTISKTRTSPFRMLGNFMETQLRGRIVPLRRNRSAERPFEGSKKDSEVFRSRSSSNENMMYKDYRRLTSKLTSPMVKNDKNKSLETCTKVDPVPEPKDNCIDLIDKKESALHERKDEDSSTDVQTDINPRVLAEIEAFEQLVQEYFLNQKRHPHLSV</sequence>
<evidence type="ECO:0000313" key="3">
    <source>
        <dbReference type="Proteomes" id="UP000694941"/>
    </source>
</evidence>
<dbReference type="PROSITE" id="PS50003">
    <property type="entry name" value="PH_DOMAIN"/>
    <property type="match status" value="1"/>
</dbReference>
<evidence type="ECO:0000256" key="1">
    <source>
        <dbReference type="SAM" id="MobiDB-lite"/>
    </source>
</evidence>
<accession>A0ABM1S503</accession>
<name>A0ABM1S503_LIMPO</name>
<feature type="region of interest" description="Disordered" evidence="1">
    <location>
        <begin position="474"/>
        <end position="494"/>
    </location>
</feature>
<dbReference type="Proteomes" id="UP000694941">
    <property type="component" value="Unplaced"/>
</dbReference>
<organism evidence="3 4">
    <name type="scientific">Limulus polyphemus</name>
    <name type="common">Atlantic horseshoe crab</name>
    <dbReference type="NCBI Taxonomy" id="6850"/>
    <lineage>
        <taxon>Eukaryota</taxon>
        <taxon>Metazoa</taxon>
        <taxon>Ecdysozoa</taxon>
        <taxon>Arthropoda</taxon>
        <taxon>Chelicerata</taxon>
        <taxon>Merostomata</taxon>
        <taxon>Xiphosura</taxon>
        <taxon>Limulidae</taxon>
        <taxon>Limulus</taxon>
    </lineage>
</organism>
<dbReference type="Gene3D" id="2.30.29.30">
    <property type="entry name" value="Pleckstrin-homology domain (PH domain)/Phosphotyrosine-binding domain (PTB)"/>
    <property type="match status" value="1"/>
</dbReference>
<gene>
    <name evidence="4" type="primary">LOC106457171</name>
</gene>
<dbReference type="InterPro" id="IPR001849">
    <property type="entry name" value="PH_domain"/>
</dbReference>
<feature type="compositionally biased region" description="Basic and acidic residues" evidence="1">
    <location>
        <begin position="474"/>
        <end position="490"/>
    </location>
</feature>
<proteinExistence type="predicted"/>
<feature type="domain" description="PH" evidence="2">
    <location>
        <begin position="71"/>
        <end position="170"/>
    </location>
</feature>
<keyword evidence="3" id="KW-1185">Reference proteome</keyword>
<dbReference type="SMART" id="SM00233">
    <property type="entry name" value="PH"/>
    <property type="match status" value="1"/>
</dbReference>
<evidence type="ECO:0000259" key="2">
    <source>
        <dbReference type="PROSITE" id="PS50003"/>
    </source>
</evidence>
<evidence type="ECO:0000313" key="4">
    <source>
        <dbReference type="RefSeq" id="XP_022238708.1"/>
    </source>
</evidence>
<dbReference type="Pfam" id="PF00169">
    <property type="entry name" value="PH"/>
    <property type="match status" value="1"/>
</dbReference>
<dbReference type="SUPFAM" id="SSF50729">
    <property type="entry name" value="PH domain-like"/>
    <property type="match status" value="1"/>
</dbReference>
<dbReference type="RefSeq" id="XP_022238708.1">
    <property type="nucleotide sequence ID" value="XM_022383000.1"/>
</dbReference>
<reference evidence="4" key="1">
    <citation type="submission" date="2025-08" db="UniProtKB">
        <authorList>
            <consortium name="RefSeq"/>
        </authorList>
    </citation>
    <scope>IDENTIFICATION</scope>
    <source>
        <tissue evidence="4">Muscle</tissue>
    </source>
</reference>
<dbReference type="GeneID" id="106457171"/>
<protein>
    <submittedName>
        <fullName evidence="4">Uncharacterized protein LOC106457171 isoform X1</fullName>
    </submittedName>
</protein>
<dbReference type="InterPro" id="IPR011993">
    <property type="entry name" value="PH-like_dom_sf"/>
</dbReference>
<feature type="region of interest" description="Disordered" evidence="1">
    <location>
        <begin position="338"/>
        <end position="360"/>
    </location>
</feature>